<accession>A0A8S1CW47</accession>
<keyword evidence="3" id="KW-1185">Reference proteome</keyword>
<evidence type="ECO:0000313" key="2">
    <source>
        <dbReference type="EMBL" id="CAB3372011.1"/>
    </source>
</evidence>
<comment type="caution">
    <text evidence="2">The sequence shown here is derived from an EMBL/GenBank/DDBJ whole genome shotgun (WGS) entry which is preliminary data.</text>
</comment>
<feature type="region of interest" description="Disordered" evidence="1">
    <location>
        <begin position="58"/>
        <end position="81"/>
    </location>
</feature>
<dbReference type="AlphaFoldDB" id="A0A8S1CW47"/>
<sequence>MIIYILKVLNSPSTENENSRNKRPSGGHEGSKFLSIEVLSLDQFERSGINAERLKEEEQTMGFGFSSENSHEDHEHKESSGRCAEELGISIDRFGDTIFYFWRHAKYSVQLNWFPAAHICKVQSQSESVHDESKHKNMRETEKSMFGSSEGNNTFFLTGMMDLSSDGVYALEINDETLFQPWPDATPLGDPTSCPANEKTTLSKNCARRNGKILCGVTHVCDPH</sequence>
<name>A0A8S1CW47_9INSE</name>
<organism evidence="2 3">
    <name type="scientific">Cloeon dipterum</name>
    <dbReference type="NCBI Taxonomy" id="197152"/>
    <lineage>
        <taxon>Eukaryota</taxon>
        <taxon>Metazoa</taxon>
        <taxon>Ecdysozoa</taxon>
        <taxon>Arthropoda</taxon>
        <taxon>Hexapoda</taxon>
        <taxon>Insecta</taxon>
        <taxon>Pterygota</taxon>
        <taxon>Palaeoptera</taxon>
        <taxon>Ephemeroptera</taxon>
        <taxon>Pisciforma</taxon>
        <taxon>Baetidae</taxon>
        <taxon>Cloeon</taxon>
    </lineage>
</organism>
<reference evidence="2 3" key="1">
    <citation type="submission" date="2020-04" db="EMBL/GenBank/DDBJ databases">
        <authorList>
            <person name="Alioto T."/>
            <person name="Alioto T."/>
            <person name="Gomez Garrido J."/>
        </authorList>
    </citation>
    <scope>NUCLEOTIDE SEQUENCE [LARGE SCALE GENOMIC DNA]</scope>
</reference>
<evidence type="ECO:0000256" key="1">
    <source>
        <dbReference type="SAM" id="MobiDB-lite"/>
    </source>
</evidence>
<protein>
    <submittedName>
        <fullName evidence="2">Uncharacterized protein</fullName>
    </submittedName>
</protein>
<evidence type="ECO:0000313" key="3">
    <source>
        <dbReference type="Proteomes" id="UP000494165"/>
    </source>
</evidence>
<gene>
    <name evidence="2" type="ORF">CLODIP_2_CD07691</name>
</gene>
<proteinExistence type="predicted"/>
<dbReference type="Proteomes" id="UP000494165">
    <property type="component" value="Unassembled WGS sequence"/>
</dbReference>
<dbReference type="EMBL" id="CADEPI010000067">
    <property type="protein sequence ID" value="CAB3372011.1"/>
    <property type="molecule type" value="Genomic_DNA"/>
</dbReference>
<feature type="compositionally biased region" description="Basic and acidic residues" evidence="1">
    <location>
        <begin position="69"/>
        <end position="81"/>
    </location>
</feature>